<protein>
    <submittedName>
        <fullName evidence="3">Phosphatase PAP2 family</fullName>
    </submittedName>
</protein>
<keyword evidence="1" id="KW-1133">Transmembrane helix</keyword>
<evidence type="ECO:0000256" key="1">
    <source>
        <dbReference type="SAM" id="Phobius"/>
    </source>
</evidence>
<dbReference type="Pfam" id="PF01569">
    <property type="entry name" value="PAP2"/>
    <property type="match status" value="1"/>
</dbReference>
<feature type="transmembrane region" description="Helical" evidence="1">
    <location>
        <begin position="293"/>
        <end position="313"/>
    </location>
</feature>
<feature type="transmembrane region" description="Helical" evidence="1">
    <location>
        <begin position="102"/>
        <end position="121"/>
    </location>
</feature>
<sequence length="325" mass="36911">MKKIFTTAFLLFLQGIRESIGAPLNTFFMNFTDFGNLPIILFFIAVIYWSYDKKLGEYLLVSLSFSRLANSFAKLTACVYRPWMSDPNVHPYEKALESATGYSFPSGHITSATILFIGSVIRGNITKGLQFLFIFCLVLMAFTRCYFGVHYLSDVIGAFIISLIILFIVGKLFDKLEDNPNFDLIIVGAGILLSVLLLVYATFKSYPMDYDSAGKLIVDPAKMAIDAYKDVGFTIGILVPWIIERRFIKFTIDGPFDCKFLRIAGAYIGYMILMYALYPLIKASLNPLMSNFLNFFMFPCYVILIVPAVIKFFQNRKKDVYEDIS</sequence>
<feature type="transmembrane region" description="Helical" evidence="1">
    <location>
        <begin position="128"/>
        <end position="149"/>
    </location>
</feature>
<dbReference type="InterPro" id="IPR036938">
    <property type="entry name" value="PAP2/HPO_sf"/>
</dbReference>
<dbReference type="EMBL" id="CP011266">
    <property type="protein sequence ID" value="ALT69019.1"/>
    <property type="molecule type" value="Genomic_DNA"/>
</dbReference>
<dbReference type="GeneID" id="26736197"/>
<gene>
    <name evidence="3" type="ORF">sm9_1238</name>
</gene>
<dbReference type="SMART" id="SM00014">
    <property type="entry name" value="acidPPc"/>
    <property type="match status" value="1"/>
</dbReference>
<dbReference type="RefSeq" id="WP_157064686.1">
    <property type="nucleotide sequence ID" value="NZ_CP011266.1"/>
</dbReference>
<evidence type="ECO:0000313" key="3">
    <source>
        <dbReference type="EMBL" id="ALT69019.1"/>
    </source>
</evidence>
<dbReference type="KEGG" id="mmil:sm9_1238"/>
<dbReference type="SUPFAM" id="SSF48317">
    <property type="entry name" value="Acid phosphatase/Vanadium-dependent haloperoxidase"/>
    <property type="match status" value="1"/>
</dbReference>
<feature type="transmembrane region" description="Helical" evidence="1">
    <location>
        <begin position="31"/>
        <end position="51"/>
    </location>
</feature>
<keyword evidence="1" id="KW-0812">Transmembrane</keyword>
<evidence type="ECO:0000259" key="2">
    <source>
        <dbReference type="SMART" id="SM00014"/>
    </source>
</evidence>
<evidence type="ECO:0000313" key="4">
    <source>
        <dbReference type="Proteomes" id="UP000067738"/>
    </source>
</evidence>
<reference evidence="3 4" key="1">
    <citation type="submission" date="2015-04" db="EMBL/GenBank/DDBJ databases">
        <title>The complete genome sequence of the rumen methanogen Methanobrevibacter millerae SM9.</title>
        <authorList>
            <person name="Leahy S.C."/>
            <person name="Kelly W.J."/>
            <person name="Pacheco D.M."/>
            <person name="Li D."/>
            <person name="Altermann E."/>
            <person name="Attwood G.T."/>
        </authorList>
    </citation>
    <scope>NUCLEOTIDE SEQUENCE [LARGE SCALE GENOMIC DNA]</scope>
    <source>
        <strain evidence="3 4">SM9</strain>
    </source>
</reference>
<dbReference type="Gene3D" id="1.20.144.10">
    <property type="entry name" value="Phosphatidic acid phosphatase type 2/haloperoxidase"/>
    <property type="match status" value="1"/>
</dbReference>
<proteinExistence type="predicted"/>
<dbReference type="OrthoDB" id="10182at2157"/>
<dbReference type="Proteomes" id="UP000067738">
    <property type="component" value="Chromosome"/>
</dbReference>
<feature type="domain" description="Phosphatidic acid phosphatase type 2/haloperoxidase" evidence="2">
    <location>
        <begin position="55"/>
        <end position="170"/>
    </location>
</feature>
<dbReference type="PANTHER" id="PTHR14969">
    <property type="entry name" value="SPHINGOSINE-1-PHOSPHATE PHOSPHOHYDROLASE"/>
    <property type="match status" value="1"/>
</dbReference>
<feature type="transmembrane region" description="Helical" evidence="1">
    <location>
        <begin position="185"/>
        <end position="203"/>
    </location>
</feature>
<feature type="transmembrane region" description="Helical" evidence="1">
    <location>
        <begin position="223"/>
        <end position="243"/>
    </location>
</feature>
<feature type="transmembrane region" description="Helical" evidence="1">
    <location>
        <begin position="264"/>
        <end position="281"/>
    </location>
</feature>
<dbReference type="AlphaFoldDB" id="A0A0U3CGT3"/>
<dbReference type="PATRIC" id="fig|230361.4.peg.1280"/>
<name>A0A0U3CGT3_9EURY</name>
<accession>A0A0U3CGT3</accession>
<feature type="transmembrane region" description="Helical" evidence="1">
    <location>
        <begin position="155"/>
        <end position="173"/>
    </location>
</feature>
<keyword evidence="4" id="KW-1185">Reference proteome</keyword>
<dbReference type="InterPro" id="IPR000326">
    <property type="entry name" value="PAP2/HPO"/>
</dbReference>
<keyword evidence="1" id="KW-0472">Membrane</keyword>
<dbReference type="PANTHER" id="PTHR14969:SF13">
    <property type="entry name" value="AT30094P"/>
    <property type="match status" value="1"/>
</dbReference>
<organism evidence="3 4">
    <name type="scientific">Methanobrevibacter millerae</name>
    <dbReference type="NCBI Taxonomy" id="230361"/>
    <lineage>
        <taxon>Archaea</taxon>
        <taxon>Methanobacteriati</taxon>
        <taxon>Methanobacteriota</taxon>
        <taxon>Methanomada group</taxon>
        <taxon>Methanobacteria</taxon>
        <taxon>Methanobacteriales</taxon>
        <taxon>Methanobacteriaceae</taxon>
        <taxon>Methanobrevibacter</taxon>
    </lineage>
</organism>